<comment type="caution">
    <text evidence="1">The sequence shown here is derived from an EMBL/GenBank/DDBJ whole genome shotgun (WGS) entry which is preliminary data.</text>
</comment>
<evidence type="ECO:0000313" key="2">
    <source>
        <dbReference type="Proteomes" id="UP001487740"/>
    </source>
</evidence>
<sequence>MCASINLSQLRLSVRRLEQEIAEPCCREERMAAVIGPNTSRTASEVFVIGCRSGKVFQKRLSQKVPVPGGTMLAPSDRSARMLCTVRLRSMPHDH</sequence>
<protein>
    <submittedName>
        <fullName evidence="1">Uncharacterized protein</fullName>
    </submittedName>
</protein>
<dbReference type="AlphaFoldDB" id="A0AAW0TJH2"/>
<keyword evidence="2" id="KW-1185">Reference proteome</keyword>
<dbReference type="Proteomes" id="UP001487740">
    <property type="component" value="Unassembled WGS sequence"/>
</dbReference>
<name>A0AAW0TJH2_SCYPA</name>
<reference evidence="1 2" key="1">
    <citation type="submission" date="2023-03" db="EMBL/GenBank/DDBJ databases">
        <title>High-quality genome of Scylla paramamosain provides insights in environmental adaptation.</title>
        <authorList>
            <person name="Zhang L."/>
        </authorList>
    </citation>
    <scope>NUCLEOTIDE SEQUENCE [LARGE SCALE GENOMIC DNA]</scope>
    <source>
        <strain evidence="1">LZ_2023a</strain>
        <tissue evidence="1">Muscle</tissue>
    </source>
</reference>
<accession>A0AAW0TJH2</accession>
<evidence type="ECO:0000313" key="1">
    <source>
        <dbReference type="EMBL" id="KAK8387865.1"/>
    </source>
</evidence>
<organism evidence="1 2">
    <name type="scientific">Scylla paramamosain</name>
    <name type="common">Mud crab</name>
    <dbReference type="NCBI Taxonomy" id="85552"/>
    <lineage>
        <taxon>Eukaryota</taxon>
        <taxon>Metazoa</taxon>
        <taxon>Ecdysozoa</taxon>
        <taxon>Arthropoda</taxon>
        <taxon>Crustacea</taxon>
        <taxon>Multicrustacea</taxon>
        <taxon>Malacostraca</taxon>
        <taxon>Eumalacostraca</taxon>
        <taxon>Eucarida</taxon>
        <taxon>Decapoda</taxon>
        <taxon>Pleocyemata</taxon>
        <taxon>Brachyura</taxon>
        <taxon>Eubrachyura</taxon>
        <taxon>Portunoidea</taxon>
        <taxon>Portunidae</taxon>
        <taxon>Portuninae</taxon>
        <taxon>Scylla</taxon>
    </lineage>
</organism>
<dbReference type="EMBL" id="JARAKH010000029">
    <property type="protein sequence ID" value="KAK8387865.1"/>
    <property type="molecule type" value="Genomic_DNA"/>
</dbReference>
<gene>
    <name evidence="1" type="ORF">O3P69_020049</name>
</gene>
<proteinExistence type="predicted"/>